<evidence type="ECO:0000313" key="5">
    <source>
        <dbReference type="Proteomes" id="UP001059822"/>
    </source>
</evidence>
<dbReference type="RefSeq" id="WP_218194079.1">
    <property type="nucleotide sequence ID" value="NZ_CP054597.1"/>
</dbReference>
<protein>
    <submittedName>
        <fullName evidence="3">Uncharacterized protein</fullName>
    </submittedName>
</protein>
<gene>
    <name evidence="4" type="ORF">LUA81_04310</name>
    <name evidence="3" type="ORF">LUA82_04360</name>
</gene>
<dbReference type="AlphaFoldDB" id="A0A9Q9F3Q7"/>
<dbReference type="Proteomes" id="UP001059985">
    <property type="component" value="Chromosome"/>
</dbReference>
<sequence length="393" mass="45143">MLVPQENQQPTSTKNQPISIKRFVTSEEYSSIAASLSEILGLICSACHVKCKTIKLVPFVNYNDYVELFQYLPKLLVEVKEKKEKLDSLSEDFIHSSPSLNKINEFFTLRKSLLFTLKNIINSTGASGLVSIDHEREFYNSCNIAQMHNIEDYIQIFTENFNNFKQLNLINTQHDVYLPRLYGDLYNSCYIGESFNCSSIINNMKFFFNELALIDTKYSQLYKIAKENNDYNEIKEINKSSFDIMYDTSKLCDINVCFNYEKDQRLLGTMLIFLASFVVSGFFTAIYWKEFGKGVFDKNVLYGSAGLSMSLILLLIGLSICYCIGRKGHNKSFKNMTDYLDGITTNESDKFSSEDEEKNCRPHLDDSLNDDTVLSSKVTEVNEVEKARVTVRE</sequence>
<dbReference type="Proteomes" id="UP001059822">
    <property type="component" value="Chromosome"/>
</dbReference>
<proteinExistence type="predicted"/>
<keyword evidence="2" id="KW-0812">Transmembrane</keyword>
<feature type="transmembrane region" description="Helical" evidence="2">
    <location>
        <begin position="300"/>
        <end position="324"/>
    </location>
</feature>
<evidence type="ECO:0000313" key="3">
    <source>
        <dbReference type="EMBL" id="UTO55382.1"/>
    </source>
</evidence>
<name>A0A9Q9F3Q7_9RICK</name>
<dbReference type="EMBL" id="CP089286">
    <property type="protein sequence ID" value="UTO55382.1"/>
    <property type="molecule type" value="Genomic_DNA"/>
</dbReference>
<evidence type="ECO:0000256" key="1">
    <source>
        <dbReference type="SAM" id="MobiDB-lite"/>
    </source>
</evidence>
<organism evidence="3 5">
    <name type="scientific">Neoehrlichia mikurensis</name>
    <dbReference type="NCBI Taxonomy" id="89586"/>
    <lineage>
        <taxon>Bacteria</taxon>
        <taxon>Pseudomonadati</taxon>
        <taxon>Pseudomonadota</taxon>
        <taxon>Alphaproteobacteria</taxon>
        <taxon>Rickettsiales</taxon>
        <taxon>Anaplasmataceae</taxon>
        <taxon>Candidatus Neoehrlichia</taxon>
    </lineage>
</organism>
<dbReference type="EMBL" id="CP089285">
    <property type="protein sequence ID" value="UTO56301.1"/>
    <property type="molecule type" value="Genomic_DNA"/>
</dbReference>
<keyword evidence="2" id="KW-0472">Membrane</keyword>
<keyword evidence="6" id="KW-1185">Reference proteome</keyword>
<feature type="compositionally biased region" description="Basic and acidic residues" evidence="1">
    <location>
        <begin position="348"/>
        <end position="366"/>
    </location>
</feature>
<feature type="transmembrane region" description="Helical" evidence="2">
    <location>
        <begin position="266"/>
        <end position="288"/>
    </location>
</feature>
<keyword evidence="2" id="KW-1133">Transmembrane helix</keyword>
<accession>A0A9Q9F3Q7</accession>
<feature type="region of interest" description="Disordered" evidence="1">
    <location>
        <begin position="348"/>
        <end position="368"/>
    </location>
</feature>
<evidence type="ECO:0000313" key="6">
    <source>
        <dbReference type="Proteomes" id="UP001059985"/>
    </source>
</evidence>
<evidence type="ECO:0000313" key="4">
    <source>
        <dbReference type="EMBL" id="UTO56301.1"/>
    </source>
</evidence>
<reference evidence="3" key="1">
    <citation type="journal article" date="2022" name="Microorganisms">
        <title>Assembly and Comparison of Ca. Neoehrlichia mikurensis Genomes.</title>
        <authorList>
            <person name="Azagi T."/>
            <person name="Dirks R.P."/>
            <person name="Yebra-Pimentel E.S."/>
            <person name="Schaap P.J."/>
            <person name="Koehorst J.J."/>
            <person name="Esser H.J."/>
            <person name="Sprong H."/>
        </authorList>
    </citation>
    <scope>NUCLEOTIDE SEQUENCE</scope>
    <source>
        <strain evidence="4">18-2804</strain>
        <strain evidence="3">18-2837</strain>
    </source>
</reference>
<evidence type="ECO:0000256" key="2">
    <source>
        <dbReference type="SAM" id="Phobius"/>
    </source>
</evidence>